<dbReference type="SUPFAM" id="SSF46689">
    <property type="entry name" value="Homeodomain-like"/>
    <property type="match status" value="1"/>
</dbReference>
<feature type="DNA-binding region" description="H-T-H motif" evidence="4">
    <location>
        <begin position="47"/>
        <end position="66"/>
    </location>
</feature>
<dbReference type="PROSITE" id="PS50977">
    <property type="entry name" value="HTH_TETR_2"/>
    <property type="match status" value="1"/>
</dbReference>
<keyword evidence="3" id="KW-0804">Transcription</keyword>
<keyword evidence="1" id="KW-0805">Transcription regulation</keyword>
<dbReference type="GO" id="GO:0003700">
    <property type="term" value="F:DNA-binding transcription factor activity"/>
    <property type="evidence" value="ECO:0007669"/>
    <property type="project" value="TreeGrafter"/>
</dbReference>
<dbReference type="InterPro" id="IPR050109">
    <property type="entry name" value="HTH-type_TetR-like_transc_reg"/>
</dbReference>
<dbReference type="Proteomes" id="UP000824151">
    <property type="component" value="Unassembled WGS sequence"/>
</dbReference>
<reference evidence="7" key="1">
    <citation type="journal article" date="2021" name="PeerJ">
        <title>Extensive microbial diversity within the chicken gut microbiome revealed by metagenomics and culture.</title>
        <authorList>
            <person name="Gilroy R."/>
            <person name="Ravi A."/>
            <person name="Getino M."/>
            <person name="Pursley I."/>
            <person name="Horton D.L."/>
            <person name="Alikhan N.F."/>
            <person name="Baker D."/>
            <person name="Gharbi K."/>
            <person name="Hall N."/>
            <person name="Watson M."/>
            <person name="Adriaenssens E.M."/>
            <person name="Foster-Nyarko E."/>
            <person name="Jarju S."/>
            <person name="Secka A."/>
            <person name="Antonio M."/>
            <person name="Oren A."/>
            <person name="Chaudhuri R.R."/>
            <person name="La Ragione R."/>
            <person name="Hildebrand F."/>
            <person name="Pallen M.J."/>
        </authorList>
    </citation>
    <scope>NUCLEOTIDE SEQUENCE</scope>
    <source>
        <strain evidence="7">ChiHejej3B27-3195</strain>
    </source>
</reference>
<dbReference type="EMBL" id="DXGD01000055">
    <property type="protein sequence ID" value="HIW98791.1"/>
    <property type="molecule type" value="Genomic_DNA"/>
</dbReference>
<protein>
    <submittedName>
        <fullName evidence="7">TetR/AcrR family transcriptional regulator</fullName>
    </submittedName>
</protein>
<feature type="domain" description="HTH tetR-type" evidence="6">
    <location>
        <begin position="23"/>
        <end position="84"/>
    </location>
</feature>
<dbReference type="PANTHER" id="PTHR30055:SF234">
    <property type="entry name" value="HTH-TYPE TRANSCRIPTIONAL REGULATOR BETI"/>
    <property type="match status" value="1"/>
</dbReference>
<evidence type="ECO:0000259" key="6">
    <source>
        <dbReference type="PROSITE" id="PS50977"/>
    </source>
</evidence>
<accession>A0A9D1RZ01</accession>
<evidence type="ECO:0000256" key="5">
    <source>
        <dbReference type="SAM" id="MobiDB-lite"/>
    </source>
</evidence>
<evidence type="ECO:0000256" key="1">
    <source>
        <dbReference type="ARBA" id="ARBA00023015"/>
    </source>
</evidence>
<evidence type="ECO:0000256" key="2">
    <source>
        <dbReference type="ARBA" id="ARBA00023125"/>
    </source>
</evidence>
<keyword evidence="2 4" id="KW-0238">DNA-binding</keyword>
<dbReference type="PANTHER" id="PTHR30055">
    <property type="entry name" value="HTH-TYPE TRANSCRIPTIONAL REGULATOR RUTR"/>
    <property type="match status" value="1"/>
</dbReference>
<evidence type="ECO:0000313" key="7">
    <source>
        <dbReference type="EMBL" id="HIW98791.1"/>
    </source>
</evidence>
<evidence type="ECO:0000256" key="4">
    <source>
        <dbReference type="PROSITE-ProRule" id="PRU00335"/>
    </source>
</evidence>
<dbReference type="GO" id="GO:0000976">
    <property type="term" value="F:transcription cis-regulatory region binding"/>
    <property type="evidence" value="ECO:0007669"/>
    <property type="project" value="TreeGrafter"/>
</dbReference>
<dbReference type="InterPro" id="IPR009057">
    <property type="entry name" value="Homeodomain-like_sf"/>
</dbReference>
<dbReference type="AlphaFoldDB" id="A0A9D1RZ01"/>
<feature type="region of interest" description="Disordered" evidence="5">
    <location>
        <begin position="1"/>
        <end position="20"/>
    </location>
</feature>
<dbReference type="Pfam" id="PF00440">
    <property type="entry name" value="TetR_N"/>
    <property type="match status" value="1"/>
</dbReference>
<dbReference type="Gene3D" id="1.10.357.10">
    <property type="entry name" value="Tetracycline Repressor, domain 2"/>
    <property type="match status" value="1"/>
</dbReference>
<proteinExistence type="predicted"/>
<reference evidence="7" key="2">
    <citation type="submission" date="2021-04" db="EMBL/GenBank/DDBJ databases">
        <authorList>
            <person name="Gilroy R."/>
        </authorList>
    </citation>
    <scope>NUCLEOTIDE SEQUENCE</scope>
    <source>
        <strain evidence="7">ChiHejej3B27-3195</strain>
    </source>
</reference>
<evidence type="ECO:0000313" key="8">
    <source>
        <dbReference type="Proteomes" id="UP000824151"/>
    </source>
</evidence>
<gene>
    <name evidence="7" type="ORF">H9871_01470</name>
</gene>
<name>A0A9D1RZ01_9MICC</name>
<comment type="caution">
    <text evidence="7">The sequence shown here is derived from an EMBL/GenBank/DDBJ whole genome shotgun (WGS) entry which is preliminary data.</text>
</comment>
<dbReference type="InterPro" id="IPR001647">
    <property type="entry name" value="HTH_TetR"/>
</dbReference>
<sequence>MTAQDDAGRAPARPDRENDPRFVRSRQALIAAITEILESGTSPDDVRVSDIARRAGVSRPTFYQHFATVSELTRTTALQRLTDVFAQVPEAVRGENWSIFIGKTLSLLLGSLRAQRTFFLTVLQGSTGAHLREDITKFISTRLLENSPLAAVISRREGPDSPQERAEFLAAGVMWLCVRWLRESDPDPVDSMVERISALLLAASGASQAEQDAVREGLAPEQS</sequence>
<evidence type="ECO:0000256" key="3">
    <source>
        <dbReference type="ARBA" id="ARBA00023163"/>
    </source>
</evidence>
<organism evidence="7 8">
    <name type="scientific">Candidatus Nesterenkonia stercoripullorum</name>
    <dbReference type="NCBI Taxonomy" id="2838701"/>
    <lineage>
        <taxon>Bacteria</taxon>
        <taxon>Bacillati</taxon>
        <taxon>Actinomycetota</taxon>
        <taxon>Actinomycetes</taxon>
        <taxon>Micrococcales</taxon>
        <taxon>Micrococcaceae</taxon>
        <taxon>Nesterenkonia</taxon>
    </lineage>
</organism>